<reference evidence="3" key="1">
    <citation type="submission" date="2025-08" db="UniProtKB">
        <authorList>
            <consortium name="RefSeq"/>
        </authorList>
    </citation>
    <scope>IDENTIFICATION</scope>
</reference>
<dbReference type="OrthoDB" id="20669at2759"/>
<keyword evidence="1" id="KW-0853">WD repeat</keyword>
<dbReference type="STRING" id="1868482.ENSTSYP00000008612"/>
<dbReference type="InterPro" id="IPR042411">
    <property type="entry name" value="WDR27"/>
</dbReference>
<proteinExistence type="predicted"/>
<feature type="repeat" description="WD" evidence="1">
    <location>
        <begin position="692"/>
        <end position="726"/>
    </location>
</feature>
<evidence type="ECO:0000313" key="3">
    <source>
        <dbReference type="RefSeq" id="XP_008065683.1"/>
    </source>
</evidence>
<dbReference type="InterPro" id="IPR036322">
    <property type="entry name" value="WD40_repeat_dom_sf"/>
</dbReference>
<dbReference type="PANTHER" id="PTHR44525:SF1">
    <property type="entry name" value="WD REPEAT-CONTAINING PROTEIN 27"/>
    <property type="match status" value="1"/>
</dbReference>
<dbReference type="CTD" id="253769"/>
<gene>
    <name evidence="3" type="primary">WDR27</name>
</gene>
<dbReference type="InterPro" id="IPR015943">
    <property type="entry name" value="WD40/YVTN_repeat-like_dom_sf"/>
</dbReference>
<dbReference type="KEGG" id="csyr:103269939"/>
<dbReference type="PROSITE" id="PS50294">
    <property type="entry name" value="WD_REPEATS_REGION"/>
    <property type="match status" value="2"/>
</dbReference>
<protein>
    <submittedName>
        <fullName evidence="3">WD repeat-containing protein 27</fullName>
    </submittedName>
</protein>
<accession>A0A1U7UAB7</accession>
<dbReference type="SUPFAM" id="SSF63829">
    <property type="entry name" value="Calcium-dependent phosphotriesterase"/>
    <property type="match status" value="1"/>
</dbReference>
<dbReference type="GeneID" id="103269939"/>
<dbReference type="AlphaFoldDB" id="A0A1U7UAB7"/>
<dbReference type="Gene3D" id="2.130.10.10">
    <property type="entry name" value="YVTN repeat-like/Quinoprotein amine dehydrogenase"/>
    <property type="match status" value="3"/>
</dbReference>
<feature type="repeat" description="WD" evidence="1">
    <location>
        <begin position="450"/>
        <end position="491"/>
    </location>
</feature>
<keyword evidence="2" id="KW-1185">Reference proteome</keyword>
<evidence type="ECO:0000256" key="1">
    <source>
        <dbReference type="PROSITE-ProRule" id="PRU00221"/>
    </source>
</evidence>
<name>A0A1U7UAB7_CARSF</name>
<dbReference type="Pfam" id="PF00400">
    <property type="entry name" value="WD40"/>
    <property type="match status" value="3"/>
</dbReference>
<evidence type="ECO:0000313" key="2">
    <source>
        <dbReference type="Proteomes" id="UP000189704"/>
    </source>
</evidence>
<dbReference type="Proteomes" id="UP000189704">
    <property type="component" value="Unplaced"/>
</dbReference>
<sequence length="726" mass="79907">MEEPQEIFSTIGGGASDIVMEKYLIESKESASHVQLACSEQYCAFPLDGNKLCLWSAKDPSHQLLILQGHHQSITAVAFGNKVTPLLICSASQDYIIMWNLDECREKALQAYPLLSMFIDAESKQLITGCADGQLWIFSLVERHHYRCMARVNLQKKRESFFTRRTLSGLCSQPEEHQFPSVDELGEEIEVAFPVLRLAPCDLSLTLNSECGFLPEKTKCVWIGSSAGLFIFNLASLELEAVLYYKDFRSLSIRVAGSCAVMSEASGRQALCLLTSLFGRQITVVEVNLAALLGAQFPHMGRHLSVLTSSCVLPTSPLCLRIVEEKSAKPASQKRSAAQSHLKDQPLVFHSKVMSSGYTSAPHVTMFSPKTNIKNEGKRSSKCKNNYKCEAYPLECSLPTTLSAQVSATCGPVTVGCVQYSGDGRWLACGLGNHLSLVFEASLIGTPAVFSGHDGAVNAICWSQDCRWLLSAAQDSTLRVWSARRAELVLLLGKSMFPKPVQSAQFYYMDAFMLLSSGPELQLLKHHLNTCKDEMKRYKQKSKAKPVCRLSMTNAVDVTSLSAVNDFYSYIVLAAGRNRTLEVFDLNVSCSAAVVAEAHSRPVHQICQNKGSAFTAQQFQMYNLFLTVAIGDGIKLWDLRTLRCERRFEGHPNRGYPCGIAISPCGRFVACGAEDRHAYVYEVGSSTFSHRLAGHTDTVTQVAFNPSVPQLATATLDGKLQLFLAG</sequence>
<dbReference type="PROSITE" id="PS50082">
    <property type="entry name" value="WD_REPEATS_2"/>
    <property type="match status" value="2"/>
</dbReference>
<dbReference type="RefSeq" id="XP_008065683.1">
    <property type="nucleotide sequence ID" value="XM_008067492.1"/>
</dbReference>
<dbReference type="PANTHER" id="PTHR44525">
    <property type="entry name" value="WD REPEAT-CONTAINING PROTEIN 27"/>
    <property type="match status" value="1"/>
</dbReference>
<dbReference type="SMART" id="SM00320">
    <property type="entry name" value="WD40"/>
    <property type="match status" value="8"/>
</dbReference>
<organism evidence="2 3">
    <name type="scientific">Carlito syrichta</name>
    <name type="common">Philippine tarsier</name>
    <name type="synonym">Tarsius syrichta</name>
    <dbReference type="NCBI Taxonomy" id="1868482"/>
    <lineage>
        <taxon>Eukaryota</taxon>
        <taxon>Metazoa</taxon>
        <taxon>Chordata</taxon>
        <taxon>Craniata</taxon>
        <taxon>Vertebrata</taxon>
        <taxon>Euteleostomi</taxon>
        <taxon>Mammalia</taxon>
        <taxon>Eutheria</taxon>
        <taxon>Euarchontoglires</taxon>
        <taxon>Primates</taxon>
        <taxon>Haplorrhini</taxon>
        <taxon>Tarsiiformes</taxon>
        <taxon>Tarsiidae</taxon>
        <taxon>Carlito</taxon>
    </lineage>
</organism>
<dbReference type="InterPro" id="IPR001680">
    <property type="entry name" value="WD40_rpt"/>
</dbReference>
<dbReference type="SUPFAM" id="SSF50978">
    <property type="entry name" value="WD40 repeat-like"/>
    <property type="match status" value="1"/>
</dbReference>